<evidence type="ECO:0000313" key="1">
    <source>
        <dbReference type="EMBL" id="ALN82203.1"/>
    </source>
</evidence>
<evidence type="ECO:0000313" key="2">
    <source>
        <dbReference type="Proteomes" id="UP000060787"/>
    </source>
</evidence>
<gene>
    <name evidence="1" type="ORF">LA76x_4087</name>
</gene>
<dbReference type="KEGG" id="laq:GLA29479_4591"/>
<dbReference type="Proteomes" id="UP000060787">
    <property type="component" value="Chromosome"/>
</dbReference>
<protein>
    <submittedName>
        <fullName evidence="1">Uncharacterized protein</fullName>
    </submittedName>
</protein>
<organism evidence="1 2">
    <name type="scientific">Lysobacter antibioticus</name>
    <dbReference type="NCBI Taxonomy" id="84531"/>
    <lineage>
        <taxon>Bacteria</taxon>
        <taxon>Pseudomonadati</taxon>
        <taxon>Pseudomonadota</taxon>
        <taxon>Gammaproteobacteria</taxon>
        <taxon>Lysobacterales</taxon>
        <taxon>Lysobacteraceae</taxon>
        <taxon>Lysobacter</taxon>
    </lineage>
</organism>
<keyword evidence="2" id="KW-1185">Reference proteome</keyword>
<dbReference type="EMBL" id="CP011129">
    <property type="protein sequence ID" value="ALN82203.1"/>
    <property type="molecule type" value="Genomic_DNA"/>
</dbReference>
<dbReference type="PATRIC" id="fig|84531.7.peg.4481"/>
<reference evidence="1 2" key="1">
    <citation type="journal article" date="2015" name="BMC Genomics">
        <title>Comparative genomics and metabolic profiling of the genus Lysobacter.</title>
        <authorList>
            <person name="de Bruijn I."/>
            <person name="Cheng X."/>
            <person name="de Jager V."/>
            <person name="Exposito R.G."/>
            <person name="Watrous J."/>
            <person name="Patel N."/>
            <person name="Postma J."/>
            <person name="Dorrestein P.C."/>
            <person name="Kobayashi D."/>
            <person name="Raaijmakers J.M."/>
        </authorList>
    </citation>
    <scope>NUCLEOTIDE SEQUENCE [LARGE SCALE GENOMIC DNA]</scope>
    <source>
        <strain evidence="1 2">76</strain>
    </source>
</reference>
<dbReference type="KEGG" id="lab:LA76x_4087"/>
<dbReference type="STRING" id="84531.LA76x_4087"/>
<accession>A0A0S2FFC1</accession>
<dbReference type="AlphaFoldDB" id="A0A0S2FFC1"/>
<proteinExistence type="predicted"/>
<name>A0A0S2FFC1_LYSAN</name>
<sequence>MRGKPPSWGGAARARTAAIEPRRYRQGIADPARESGWFSARDRFSGRVTIRGRGSRRSYPEEGAGDR</sequence>